<dbReference type="Pfam" id="PF12796">
    <property type="entry name" value="Ank_2"/>
    <property type="match status" value="2"/>
</dbReference>
<evidence type="ECO:0000313" key="5">
    <source>
        <dbReference type="Proteomes" id="UP000054742"/>
    </source>
</evidence>
<proteinExistence type="predicted"/>
<feature type="repeat" description="ANK" evidence="3">
    <location>
        <begin position="180"/>
        <end position="212"/>
    </location>
</feature>
<dbReference type="PANTHER" id="PTHR46680:SF3">
    <property type="entry name" value="NF-KAPPA-B INHIBITOR CACTUS"/>
    <property type="match status" value="1"/>
</dbReference>
<dbReference type="STRING" id="29422.Lbru_1978"/>
<protein>
    <submittedName>
        <fullName evidence="4">Ankyrin repeats (3 copies)</fullName>
    </submittedName>
</protein>
<feature type="repeat" description="ANK" evidence="3">
    <location>
        <begin position="297"/>
        <end position="329"/>
    </location>
</feature>
<dbReference type="GO" id="GO:0005829">
    <property type="term" value="C:cytosol"/>
    <property type="evidence" value="ECO:0007669"/>
    <property type="project" value="TreeGrafter"/>
</dbReference>
<keyword evidence="1" id="KW-0677">Repeat</keyword>
<dbReference type="Proteomes" id="UP000054742">
    <property type="component" value="Unassembled WGS sequence"/>
</dbReference>
<dbReference type="GO" id="GO:0071356">
    <property type="term" value="P:cellular response to tumor necrosis factor"/>
    <property type="evidence" value="ECO:0007669"/>
    <property type="project" value="TreeGrafter"/>
</dbReference>
<sequence>MKAIIHLLENDEIFTMPNIHTIKAGKHRISRIEIDHEQKTCSYIFSLPPDSDLPKSKEKVKKHLERLFPSIKGEGLKTLSNNEQALEFGFTVSTGEDLKKTSSSLYTYKSYVGKIDKSLIEDMDLLIKFFSLGEGKSTTTDENASEQLKQEIDKGENADTQLITQLIKQGASVNVQGENSGWTAAHLAVQKNDIVLMRLLAKKGADLNLQENSKGRTPLFYAKSAEMVKLLTDEGANFLQRDTSTKTTALRHLINEGLVTADNLLKKEVDKLNHANLDLVQAFIICGANINTQGEQSGWTAAHLAVQKNNLSLINFLIDRQIDLNLSSKLRGNSPLCNVTSVEMARVLLRNNANYMQLNNEKQKAYQMLLTNFADKKEAQDEVKQLLIEQEIKNKNFAAFNPELLQDCAFSESHANQLKELQKLGCLLDEHMAFVQIEKSPQELVNGKLSVYKQLGEQIREAMQKNSLDAQEISGLAYRIDHIEEAKEIKQLLLELEVDKPTFKEVDAEVLQTNASSQVHAEQLQVLQSLGCFIEEQMTRLQKQTSHQKGIDDKVDLYKLLNEQIRTAMKNDSLSSQDLNNLIYQTATISHHRRYRTSNKAIALITFGFYSIEATSWQSYRDFVNQQGASFGDELQQVFQRSLLIREDKIPCILHPKDMTEADIEVQGYEEYRENQLKTR</sequence>
<evidence type="ECO:0000256" key="3">
    <source>
        <dbReference type="PROSITE-ProRule" id="PRU00023"/>
    </source>
</evidence>
<organism evidence="4 5">
    <name type="scientific">Legionella brunensis</name>
    <dbReference type="NCBI Taxonomy" id="29422"/>
    <lineage>
        <taxon>Bacteria</taxon>
        <taxon>Pseudomonadati</taxon>
        <taxon>Pseudomonadota</taxon>
        <taxon>Gammaproteobacteria</taxon>
        <taxon>Legionellales</taxon>
        <taxon>Legionellaceae</taxon>
        <taxon>Legionella</taxon>
    </lineage>
</organism>
<reference evidence="4 5" key="1">
    <citation type="submission" date="2015-11" db="EMBL/GenBank/DDBJ databases">
        <title>Genomic analysis of 38 Legionella species identifies large and diverse effector repertoires.</title>
        <authorList>
            <person name="Burstein D."/>
            <person name="Amaro F."/>
            <person name="Zusman T."/>
            <person name="Lifshitz Z."/>
            <person name="Cohen O."/>
            <person name="Gilbert J.A."/>
            <person name="Pupko T."/>
            <person name="Shuman H.A."/>
            <person name="Segal G."/>
        </authorList>
    </citation>
    <scope>NUCLEOTIDE SEQUENCE [LARGE SCALE GENOMIC DNA]</scope>
    <source>
        <strain evidence="4 5">ATCC 43878</strain>
    </source>
</reference>
<dbReference type="InterPro" id="IPR002110">
    <property type="entry name" value="Ankyrin_rpt"/>
</dbReference>
<dbReference type="Gene3D" id="1.25.40.20">
    <property type="entry name" value="Ankyrin repeat-containing domain"/>
    <property type="match status" value="2"/>
</dbReference>
<dbReference type="PANTHER" id="PTHR46680">
    <property type="entry name" value="NF-KAPPA-B INHIBITOR ALPHA"/>
    <property type="match status" value="1"/>
</dbReference>
<dbReference type="OrthoDB" id="5654221at2"/>
<dbReference type="SUPFAM" id="SSF48403">
    <property type="entry name" value="Ankyrin repeat"/>
    <property type="match status" value="1"/>
</dbReference>
<dbReference type="EMBL" id="LNXV01000029">
    <property type="protein sequence ID" value="KTC81458.1"/>
    <property type="molecule type" value="Genomic_DNA"/>
</dbReference>
<dbReference type="InterPro" id="IPR036770">
    <property type="entry name" value="Ankyrin_rpt-contain_sf"/>
</dbReference>
<evidence type="ECO:0000313" key="4">
    <source>
        <dbReference type="EMBL" id="KTC81458.1"/>
    </source>
</evidence>
<dbReference type="InterPro" id="IPR051070">
    <property type="entry name" value="NF-kappa-B_inhibitor"/>
</dbReference>
<dbReference type="GO" id="GO:0051059">
    <property type="term" value="F:NF-kappaB binding"/>
    <property type="evidence" value="ECO:0007669"/>
    <property type="project" value="TreeGrafter"/>
</dbReference>
<dbReference type="SMART" id="SM00248">
    <property type="entry name" value="ANK"/>
    <property type="match status" value="3"/>
</dbReference>
<evidence type="ECO:0000256" key="2">
    <source>
        <dbReference type="ARBA" id="ARBA00023043"/>
    </source>
</evidence>
<keyword evidence="2 3" id="KW-0040">ANK repeat</keyword>
<comment type="caution">
    <text evidence="4">The sequence shown here is derived from an EMBL/GenBank/DDBJ whole genome shotgun (WGS) entry which is preliminary data.</text>
</comment>
<gene>
    <name evidence="4" type="ORF">Lbru_1978</name>
</gene>
<dbReference type="PATRIC" id="fig|29422.6.peg.2108"/>
<dbReference type="RefSeq" id="WP_058441973.1">
    <property type="nucleotide sequence ID" value="NZ_CAAAHU010000017.1"/>
</dbReference>
<dbReference type="PROSITE" id="PS50088">
    <property type="entry name" value="ANK_REPEAT"/>
    <property type="match status" value="2"/>
</dbReference>
<keyword evidence="5" id="KW-1185">Reference proteome</keyword>
<dbReference type="PROSITE" id="PS50297">
    <property type="entry name" value="ANK_REP_REGION"/>
    <property type="match status" value="2"/>
</dbReference>
<accession>A0A0W0SDK3</accession>
<dbReference type="AlphaFoldDB" id="A0A0W0SDK3"/>
<name>A0A0W0SDK3_9GAMM</name>
<evidence type="ECO:0000256" key="1">
    <source>
        <dbReference type="ARBA" id="ARBA00022737"/>
    </source>
</evidence>